<gene>
    <name evidence="1" type="ORF">ACFQZQ_11110</name>
</gene>
<evidence type="ECO:0008006" key="3">
    <source>
        <dbReference type="Google" id="ProtNLM"/>
    </source>
</evidence>
<organism evidence="1 2">
    <name type="scientific">Lysobacter koreensis</name>
    <dbReference type="NCBI Taxonomy" id="266122"/>
    <lineage>
        <taxon>Bacteria</taxon>
        <taxon>Pseudomonadati</taxon>
        <taxon>Pseudomonadota</taxon>
        <taxon>Gammaproteobacteria</taxon>
        <taxon>Lysobacterales</taxon>
        <taxon>Lysobacteraceae</taxon>
        <taxon>Lysobacter</taxon>
    </lineage>
</organism>
<protein>
    <recommendedName>
        <fullName evidence="3">Isochorismatase family protein</fullName>
    </recommendedName>
</protein>
<evidence type="ECO:0000313" key="2">
    <source>
        <dbReference type="Proteomes" id="UP001597090"/>
    </source>
</evidence>
<sequence>MDDLVQSVRIGVILDYCIGATIGVEVRRGMPVGLARLARLQTILIAADRAHADGIAGIGRYCDSIAAGYGHAVLREACCNLAGRRACSAAAERCRSKERG</sequence>
<dbReference type="EMBL" id="JBHTIH010000004">
    <property type="protein sequence ID" value="MFD0739831.1"/>
    <property type="molecule type" value="Genomic_DNA"/>
</dbReference>
<accession>A0ABW2YP48</accession>
<comment type="caution">
    <text evidence="1">The sequence shown here is derived from an EMBL/GenBank/DDBJ whole genome shotgun (WGS) entry which is preliminary data.</text>
</comment>
<keyword evidence="2" id="KW-1185">Reference proteome</keyword>
<reference evidence="2" key="1">
    <citation type="journal article" date="2019" name="Int. J. Syst. Evol. Microbiol.">
        <title>The Global Catalogue of Microorganisms (GCM) 10K type strain sequencing project: providing services to taxonomists for standard genome sequencing and annotation.</title>
        <authorList>
            <consortium name="The Broad Institute Genomics Platform"/>
            <consortium name="The Broad Institute Genome Sequencing Center for Infectious Disease"/>
            <person name="Wu L."/>
            <person name="Ma J."/>
        </authorList>
    </citation>
    <scope>NUCLEOTIDE SEQUENCE [LARGE SCALE GENOMIC DNA]</scope>
    <source>
        <strain evidence="2">CCUG 55491</strain>
    </source>
</reference>
<dbReference type="Proteomes" id="UP001597090">
    <property type="component" value="Unassembled WGS sequence"/>
</dbReference>
<proteinExistence type="predicted"/>
<evidence type="ECO:0000313" key="1">
    <source>
        <dbReference type="EMBL" id="MFD0739831.1"/>
    </source>
</evidence>
<name>A0ABW2YP48_9GAMM</name>
<dbReference type="RefSeq" id="WP_386812859.1">
    <property type="nucleotide sequence ID" value="NZ_JBHTIH010000004.1"/>
</dbReference>